<dbReference type="PhylomeDB" id="Q2RWG6"/>
<feature type="active site" evidence="6">
    <location>
        <position position="398"/>
    </location>
</feature>
<feature type="chain" id="PRO_5004215070" evidence="7">
    <location>
        <begin position="25"/>
        <end position="427"/>
    </location>
</feature>
<dbReference type="InterPro" id="IPR029063">
    <property type="entry name" value="SAM-dependent_MTases_sf"/>
</dbReference>
<dbReference type="AlphaFoldDB" id="Q2RWG6"/>
<dbReference type="eggNOG" id="COG2230">
    <property type="taxonomic scope" value="Bacteria"/>
</dbReference>
<dbReference type="KEGG" id="rru:Rru_A0725"/>
<evidence type="ECO:0000256" key="6">
    <source>
        <dbReference type="PIRSR" id="PIRSR003085-1"/>
    </source>
</evidence>
<dbReference type="GO" id="GO:0008825">
    <property type="term" value="F:cyclopropane-fatty-acyl-phospholipid synthase activity"/>
    <property type="evidence" value="ECO:0007669"/>
    <property type="project" value="UniProtKB-EC"/>
</dbReference>
<dbReference type="PANTHER" id="PTHR43667:SF2">
    <property type="entry name" value="FATTY ACID C-METHYL TRANSFERASE"/>
    <property type="match status" value="1"/>
</dbReference>
<evidence type="ECO:0000256" key="4">
    <source>
        <dbReference type="ARBA" id="ARBA00022691"/>
    </source>
</evidence>
<name>Q2RWG6_RHORT</name>
<keyword evidence="4" id="KW-0949">S-adenosyl-L-methionine</keyword>
<organism evidence="8 9">
    <name type="scientific">Rhodospirillum rubrum (strain ATCC 11170 / ATH 1.1.1 / DSM 467 / LMG 4362 / NCIMB 8255 / S1)</name>
    <dbReference type="NCBI Taxonomy" id="269796"/>
    <lineage>
        <taxon>Bacteria</taxon>
        <taxon>Pseudomonadati</taxon>
        <taxon>Pseudomonadota</taxon>
        <taxon>Alphaproteobacteria</taxon>
        <taxon>Rhodospirillales</taxon>
        <taxon>Rhodospirillaceae</taxon>
        <taxon>Rhodospirillum</taxon>
    </lineage>
</organism>
<dbReference type="SUPFAM" id="SSF53335">
    <property type="entry name" value="S-adenosyl-L-methionine-dependent methyltransferases"/>
    <property type="match status" value="1"/>
</dbReference>
<dbReference type="Pfam" id="PF02353">
    <property type="entry name" value="CMAS"/>
    <property type="match status" value="1"/>
</dbReference>
<dbReference type="Gene3D" id="3.40.50.150">
    <property type="entry name" value="Vaccinia Virus protein VP39"/>
    <property type="match status" value="1"/>
</dbReference>
<evidence type="ECO:0000256" key="5">
    <source>
        <dbReference type="ARBA" id="ARBA00023098"/>
    </source>
</evidence>
<sequence length="427" mass="47348">MLTKKTASALVLAMSTLLPGLGPAQPWSRALARLAEGLRLGRLTVVFPDGTQRVISGRDGDAGGRGVLILRSDAAARALFLGGDTGFAEAYMDGLWDSPDLTALIGLAAVNQRALGTNDFGGLGPVRLLDRLRHRLRRNSKRGAKRNIAYHYDLGNAFYQGWLDPSMTYSSALFEGESESLEAAQTRKYQRLAALLSLEPGMRVLEIGCGWGGFAELAARDYGVEVVGITLSQEQLSWGRERIRRAGLEGKVDLRLQDYRDVTGQFDRVVSIEMFEAVGQDHWPIYFESLRARLKPGGLAALQVITIAADRFEDYRSGADFIQKHIFPGGMLPSVPRLLEAIDKAGLVGAEVQRFGLSYARTLDLWQRAFQHAWPRLAGETGFSDRFRRMWEYYFAYCQAGFTEGIIDVGFYTAQRPDEDPRAPTDR</sequence>
<evidence type="ECO:0000313" key="8">
    <source>
        <dbReference type="EMBL" id="ABC21529.1"/>
    </source>
</evidence>
<keyword evidence="9" id="KW-1185">Reference proteome</keyword>
<dbReference type="InterPro" id="IPR050723">
    <property type="entry name" value="CFA/CMAS"/>
</dbReference>
<reference evidence="8 9" key="1">
    <citation type="journal article" date="2011" name="Stand. Genomic Sci.">
        <title>Complete genome sequence of Rhodospirillum rubrum type strain (S1).</title>
        <authorList>
            <person name="Munk A.C."/>
            <person name="Copeland A."/>
            <person name="Lucas S."/>
            <person name="Lapidus A."/>
            <person name="Del Rio T.G."/>
            <person name="Barry K."/>
            <person name="Detter J.C."/>
            <person name="Hammon N."/>
            <person name="Israni S."/>
            <person name="Pitluck S."/>
            <person name="Brettin T."/>
            <person name="Bruce D."/>
            <person name="Han C."/>
            <person name="Tapia R."/>
            <person name="Gilna P."/>
            <person name="Schmutz J."/>
            <person name="Larimer F."/>
            <person name="Land M."/>
            <person name="Kyrpides N.C."/>
            <person name="Mavromatis K."/>
            <person name="Richardson P."/>
            <person name="Rohde M."/>
            <person name="Goker M."/>
            <person name="Klenk H.P."/>
            <person name="Zhang Y."/>
            <person name="Roberts G.P."/>
            <person name="Reslewic S."/>
            <person name="Schwartz D.C."/>
        </authorList>
    </citation>
    <scope>NUCLEOTIDE SEQUENCE [LARGE SCALE GENOMIC DNA]</scope>
    <source>
        <strain evidence="9">ATCC 11170 / ATH 1.1.1 / DSM 467 / LMG 4362 / NCIMB 8255 / S1</strain>
    </source>
</reference>
<dbReference type="PATRIC" id="fig|269796.9.peg.777"/>
<dbReference type="InterPro" id="IPR003333">
    <property type="entry name" value="CMAS"/>
</dbReference>
<dbReference type="CDD" id="cd02440">
    <property type="entry name" value="AdoMet_MTases"/>
    <property type="match status" value="1"/>
</dbReference>
<dbReference type="EMBL" id="CP000230">
    <property type="protein sequence ID" value="ABC21529.1"/>
    <property type="molecule type" value="Genomic_DNA"/>
</dbReference>
<proteinExistence type="inferred from homology"/>
<dbReference type="GO" id="GO:0008610">
    <property type="term" value="P:lipid biosynthetic process"/>
    <property type="evidence" value="ECO:0007669"/>
    <property type="project" value="InterPro"/>
</dbReference>
<evidence type="ECO:0000256" key="7">
    <source>
        <dbReference type="SAM" id="SignalP"/>
    </source>
</evidence>
<keyword evidence="3 8" id="KW-0808">Transferase</keyword>
<keyword evidence="7" id="KW-0732">Signal</keyword>
<dbReference type="PIRSF" id="PIRSF003085">
    <property type="entry name" value="CMAS"/>
    <property type="match status" value="1"/>
</dbReference>
<comment type="similarity">
    <text evidence="1">Belongs to the CFA/CMAS family.</text>
</comment>
<keyword evidence="2 8" id="KW-0489">Methyltransferase</keyword>
<dbReference type="STRING" id="269796.Rru_A0725"/>
<dbReference type="Proteomes" id="UP000001929">
    <property type="component" value="Chromosome"/>
</dbReference>
<dbReference type="RefSeq" id="WP_011388483.1">
    <property type="nucleotide sequence ID" value="NC_007643.1"/>
</dbReference>
<gene>
    <name evidence="8" type="ordered locus">Rru_A0725</name>
</gene>
<feature type="signal peptide" evidence="7">
    <location>
        <begin position="1"/>
        <end position="24"/>
    </location>
</feature>
<evidence type="ECO:0000256" key="2">
    <source>
        <dbReference type="ARBA" id="ARBA00022603"/>
    </source>
</evidence>
<keyword evidence="5" id="KW-0443">Lipid metabolism</keyword>
<dbReference type="GO" id="GO:0032259">
    <property type="term" value="P:methylation"/>
    <property type="evidence" value="ECO:0007669"/>
    <property type="project" value="UniProtKB-KW"/>
</dbReference>
<accession>Q2RWG6</accession>
<dbReference type="PANTHER" id="PTHR43667">
    <property type="entry name" value="CYCLOPROPANE-FATTY-ACYL-PHOSPHOLIPID SYNTHASE"/>
    <property type="match status" value="1"/>
</dbReference>
<protein>
    <submittedName>
        <fullName evidence="8">Cyclopropane-fatty-acyl-phospholipid synthase</fullName>
        <ecNumber evidence="8">2.1.1.79</ecNumber>
    </submittedName>
</protein>
<evidence type="ECO:0000256" key="3">
    <source>
        <dbReference type="ARBA" id="ARBA00022679"/>
    </source>
</evidence>
<dbReference type="EnsemblBacteria" id="ABC21529">
    <property type="protein sequence ID" value="ABC21529"/>
    <property type="gene ID" value="Rru_A0725"/>
</dbReference>
<evidence type="ECO:0000313" key="9">
    <source>
        <dbReference type="Proteomes" id="UP000001929"/>
    </source>
</evidence>
<evidence type="ECO:0000256" key="1">
    <source>
        <dbReference type="ARBA" id="ARBA00010815"/>
    </source>
</evidence>
<dbReference type="EC" id="2.1.1.79" evidence="8"/>
<dbReference type="HOGENOM" id="CLU_026434_0_2_5"/>